<dbReference type="GeneID" id="107264135"/>
<dbReference type="RefSeq" id="XP_015587533.1">
    <property type="nucleotide sequence ID" value="XM_015732047.2"/>
</dbReference>
<keyword evidence="3" id="KW-0969">Cilium</keyword>
<evidence type="ECO:0000313" key="5">
    <source>
        <dbReference type="Proteomes" id="UP000694920"/>
    </source>
</evidence>
<dbReference type="GO" id="GO:0005930">
    <property type="term" value="C:axoneme"/>
    <property type="evidence" value="ECO:0007669"/>
    <property type="project" value="UniProtKB-SubCell"/>
</dbReference>
<proteinExistence type="inferred from homology"/>
<evidence type="ECO:0000313" key="6">
    <source>
        <dbReference type="RefSeq" id="XP_015587533.1"/>
    </source>
</evidence>
<sequence>MCTFHYTDQSKLYRNYLLTLWSIVRNISHIGHVLSHTSQLQPWSTVGASMPCTQVLVPIRASDYQRTHRQQPWRSNMGYENIELVPLSRTKAMTNYTGDPMSNMTTQPLKFPNLVTGYERNPVHASQAAMYTRYTPNEWYQKQIKFYNEANTNRQYSERIRNDAVKVMRTAEEKIQYGQYDTSRRLGERISDVTFWRNEVASELERLIQESERLQDCRSVLEKAIQDIEGPLHIAEECLYHRESRKGTELIHDDTEKSLLCEIGNLRNNEKKLEACLDKCKDQLRNCRAVQNQLELDMKNKEGALGIDMLCHQLNNHSQGLQYYAGIEKFDPCVSEQETWAEAANRIVQKSQTERTKSCQLRTDAEALINRVAQEIWDAWTNTNNAVSRRCSELLEAKSKLQQHLHKIQQEIFDVEKNIELMRKSIADKSYALKVAHTRLEARMHRPELELCRDYAHMSLQKEIDDINQQVERMHKMLKELENQHQRLLRTRNEMEHDMALKIDAMYIDKEKVCGLRRAYPINALFRF</sequence>
<dbReference type="AlphaFoldDB" id="A0AAJ7BJE3"/>
<protein>
    <recommendedName>
        <fullName evidence="3">Tektin</fullName>
    </recommendedName>
</protein>
<feature type="coiled-coil region" evidence="4">
    <location>
        <begin position="197"/>
        <end position="224"/>
    </location>
</feature>
<evidence type="ECO:0000256" key="4">
    <source>
        <dbReference type="SAM" id="Coils"/>
    </source>
</evidence>
<dbReference type="GO" id="GO:0015630">
    <property type="term" value="C:microtubule cytoskeleton"/>
    <property type="evidence" value="ECO:0007669"/>
    <property type="project" value="UniProtKB-UniRule"/>
</dbReference>
<dbReference type="GO" id="GO:0060271">
    <property type="term" value="P:cilium assembly"/>
    <property type="evidence" value="ECO:0007669"/>
    <property type="project" value="UniProtKB-UniRule"/>
</dbReference>
<dbReference type="Proteomes" id="UP000694920">
    <property type="component" value="Unplaced"/>
</dbReference>
<dbReference type="InterPro" id="IPR048256">
    <property type="entry name" value="Tektin-like"/>
</dbReference>
<feature type="coiled-coil region" evidence="4">
    <location>
        <begin position="457"/>
        <end position="498"/>
    </location>
</feature>
<dbReference type="PANTHER" id="PTHR19960:SF11">
    <property type="entry name" value="TEKTIN"/>
    <property type="match status" value="1"/>
</dbReference>
<evidence type="ECO:0000256" key="1">
    <source>
        <dbReference type="ARBA" id="ARBA00007209"/>
    </source>
</evidence>
<comment type="subcellular location">
    <subcellularLocation>
        <location evidence="3">Cytoplasm</location>
        <location evidence="3">Cytoskeleton</location>
        <location evidence="3">Cilium axoneme</location>
    </subcellularLocation>
</comment>
<accession>A0AAJ7BJE3</accession>
<dbReference type="Pfam" id="PF03148">
    <property type="entry name" value="Tektin"/>
    <property type="match status" value="1"/>
</dbReference>
<keyword evidence="3" id="KW-0966">Cell projection</keyword>
<reference evidence="6" key="1">
    <citation type="submission" date="2025-08" db="UniProtKB">
        <authorList>
            <consortium name="RefSeq"/>
        </authorList>
    </citation>
    <scope>IDENTIFICATION</scope>
</reference>
<gene>
    <name evidence="6" type="primary">LOC107264135</name>
</gene>
<dbReference type="PANTHER" id="PTHR19960">
    <property type="entry name" value="TEKTIN"/>
    <property type="match status" value="1"/>
</dbReference>
<dbReference type="InterPro" id="IPR000435">
    <property type="entry name" value="Tektins"/>
</dbReference>
<evidence type="ECO:0000256" key="3">
    <source>
        <dbReference type="RuleBase" id="RU367040"/>
    </source>
</evidence>
<dbReference type="GO" id="GO:0060294">
    <property type="term" value="P:cilium movement involved in cell motility"/>
    <property type="evidence" value="ECO:0007669"/>
    <property type="project" value="UniProtKB-UniRule"/>
</dbReference>
<evidence type="ECO:0000256" key="2">
    <source>
        <dbReference type="ARBA" id="ARBA00022490"/>
    </source>
</evidence>
<comment type="similarity">
    <text evidence="1 3">Belongs to the tektin family.</text>
</comment>
<keyword evidence="2" id="KW-0963">Cytoplasm</keyword>
<keyword evidence="4" id="KW-0175">Coiled coil</keyword>
<dbReference type="GO" id="GO:0005634">
    <property type="term" value="C:nucleus"/>
    <property type="evidence" value="ECO:0007669"/>
    <property type="project" value="TreeGrafter"/>
</dbReference>
<feature type="coiled-coil region" evidence="4">
    <location>
        <begin position="391"/>
        <end position="418"/>
    </location>
</feature>
<dbReference type="KEGG" id="ccin:107264135"/>
<organism evidence="5 6">
    <name type="scientific">Cephus cinctus</name>
    <name type="common">Wheat stem sawfly</name>
    <dbReference type="NCBI Taxonomy" id="211228"/>
    <lineage>
        <taxon>Eukaryota</taxon>
        <taxon>Metazoa</taxon>
        <taxon>Ecdysozoa</taxon>
        <taxon>Arthropoda</taxon>
        <taxon>Hexapoda</taxon>
        <taxon>Insecta</taxon>
        <taxon>Pterygota</taxon>
        <taxon>Neoptera</taxon>
        <taxon>Endopterygota</taxon>
        <taxon>Hymenoptera</taxon>
        <taxon>Cephoidea</taxon>
        <taxon>Cephidae</taxon>
        <taxon>Cephus</taxon>
    </lineage>
</organism>
<keyword evidence="5" id="KW-1185">Reference proteome</keyword>
<keyword evidence="3" id="KW-0282">Flagellum</keyword>
<dbReference type="PRINTS" id="PR00511">
    <property type="entry name" value="TEKTIN"/>
</dbReference>
<name>A0AAJ7BJE3_CEPCN</name>